<accession>A0A1I7U1S4</accession>
<feature type="transmembrane region" description="Helical" evidence="1">
    <location>
        <begin position="91"/>
        <end position="110"/>
    </location>
</feature>
<keyword evidence="1" id="KW-1133">Transmembrane helix</keyword>
<keyword evidence="1" id="KW-0472">Membrane</keyword>
<feature type="transmembrane region" description="Helical" evidence="1">
    <location>
        <begin position="59"/>
        <end position="85"/>
    </location>
</feature>
<feature type="transmembrane region" description="Helical" evidence="1">
    <location>
        <begin position="122"/>
        <end position="140"/>
    </location>
</feature>
<evidence type="ECO:0000313" key="2">
    <source>
        <dbReference type="Proteomes" id="UP000095282"/>
    </source>
</evidence>
<feature type="transmembrane region" description="Helical" evidence="1">
    <location>
        <begin position="152"/>
        <end position="171"/>
    </location>
</feature>
<proteinExistence type="predicted"/>
<protein>
    <submittedName>
        <fullName evidence="3">Transmembrane protein</fullName>
    </submittedName>
</protein>
<evidence type="ECO:0000256" key="1">
    <source>
        <dbReference type="SAM" id="Phobius"/>
    </source>
</evidence>
<dbReference type="WBParaSite" id="Csp11.Scaffold629.g13983.t1">
    <property type="protein sequence ID" value="Csp11.Scaffold629.g13983.t1"/>
    <property type="gene ID" value="Csp11.Scaffold629.g13983"/>
</dbReference>
<reference evidence="3" key="1">
    <citation type="submission" date="2016-11" db="UniProtKB">
        <authorList>
            <consortium name="WormBaseParasite"/>
        </authorList>
    </citation>
    <scope>IDENTIFICATION</scope>
</reference>
<sequence>MSEIGVHQSVAYLPTLDDDEGREPPVCEFYMRNQIDLIIFPVVEITITPRVEVAPPKGCFGFVNGITLFHILSTATILFIIMVYYSQPNVISSAFFGLVPCFVTSSLALIRHNRILFIRAQLLEFACSLIAILLTIALKFEAEVNYGPAKYFIFGAIFCGIYRIIVGWKVANWMARF</sequence>
<keyword evidence="1" id="KW-0812">Transmembrane</keyword>
<evidence type="ECO:0000313" key="3">
    <source>
        <dbReference type="WBParaSite" id="Csp11.Scaffold629.g13983.t1"/>
    </source>
</evidence>
<keyword evidence="2" id="KW-1185">Reference proteome</keyword>
<dbReference type="Proteomes" id="UP000095282">
    <property type="component" value="Unplaced"/>
</dbReference>
<organism evidence="2 3">
    <name type="scientific">Caenorhabditis tropicalis</name>
    <dbReference type="NCBI Taxonomy" id="1561998"/>
    <lineage>
        <taxon>Eukaryota</taxon>
        <taxon>Metazoa</taxon>
        <taxon>Ecdysozoa</taxon>
        <taxon>Nematoda</taxon>
        <taxon>Chromadorea</taxon>
        <taxon>Rhabditida</taxon>
        <taxon>Rhabditina</taxon>
        <taxon>Rhabditomorpha</taxon>
        <taxon>Rhabditoidea</taxon>
        <taxon>Rhabditidae</taxon>
        <taxon>Peloderinae</taxon>
        <taxon>Caenorhabditis</taxon>
    </lineage>
</organism>
<name>A0A1I7U1S4_9PELO</name>
<dbReference type="AlphaFoldDB" id="A0A1I7U1S4"/>